<evidence type="ECO:0000256" key="7">
    <source>
        <dbReference type="SAM" id="Phobius"/>
    </source>
</evidence>
<dbReference type="InterPro" id="IPR025857">
    <property type="entry name" value="MacB_PCD"/>
</dbReference>
<dbReference type="InterPro" id="IPR003838">
    <property type="entry name" value="ABC3_permease_C"/>
</dbReference>
<accession>A0A0A1GSM6</accession>
<dbReference type="RefSeq" id="WP_041093095.1">
    <property type="nucleotide sequence ID" value="NZ_AP014680.1"/>
</dbReference>
<evidence type="ECO:0000256" key="6">
    <source>
        <dbReference type="ARBA" id="ARBA00038076"/>
    </source>
</evidence>
<keyword evidence="5 7" id="KW-0472">Membrane</keyword>
<dbReference type="PANTHER" id="PTHR30572:SF4">
    <property type="entry name" value="ABC TRANSPORTER PERMEASE YTRF"/>
    <property type="match status" value="1"/>
</dbReference>
<evidence type="ECO:0000256" key="5">
    <source>
        <dbReference type="ARBA" id="ARBA00023136"/>
    </source>
</evidence>
<reference evidence="10 11" key="1">
    <citation type="submission" date="2014-11" db="EMBL/GenBank/DDBJ databases">
        <title>Complete genome sequence and analysis of Lactobacillus hokkaidonensis LOOC260T.</title>
        <authorList>
            <person name="Tanizawa Y."/>
            <person name="Tohno M."/>
            <person name="Kaminuma E."/>
            <person name="Nakamura Y."/>
            <person name="Arita M."/>
        </authorList>
    </citation>
    <scope>NUCLEOTIDE SEQUENCE [LARGE SCALE GENOMIC DNA]</scope>
    <source>
        <strain evidence="10 11">LOOC260</strain>
    </source>
</reference>
<dbReference type="Pfam" id="PF02687">
    <property type="entry name" value="FtsX"/>
    <property type="match status" value="1"/>
</dbReference>
<feature type="transmembrane region" description="Helical" evidence="7">
    <location>
        <begin position="349"/>
        <end position="374"/>
    </location>
</feature>
<name>A0A0A1GSM6_9LACO</name>
<dbReference type="GO" id="GO:0022857">
    <property type="term" value="F:transmembrane transporter activity"/>
    <property type="evidence" value="ECO:0007669"/>
    <property type="project" value="TreeGrafter"/>
</dbReference>
<protein>
    <submittedName>
        <fullName evidence="10">Putative ABC transport system permease protein</fullName>
    </submittedName>
</protein>
<feature type="transmembrane region" description="Helical" evidence="7">
    <location>
        <begin position="317"/>
        <end position="343"/>
    </location>
</feature>
<evidence type="ECO:0000259" key="8">
    <source>
        <dbReference type="Pfam" id="PF02687"/>
    </source>
</evidence>
<evidence type="ECO:0000256" key="4">
    <source>
        <dbReference type="ARBA" id="ARBA00022989"/>
    </source>
</evidence>
<keyword evidence="2" id="KW-1003">Cell membrane</keyword>
<dbReference type="AlphaFoldDB" id="A0A0A1GSM6"/>
<dbReference type="PANTHER" id="PTHR30572">
    <property type="entry name" value="MEMBRANE COMPONENT OF TRANSPORTER-RELATED"/>
    <property type="match status" value="1"/>
</dbReference>
<dbReference type="Pfam" id="PF12704">
    <property type="entry name" value="MacB_PCD"/>
    <property type="match status" value="1"/>
</dbReference>
<dbReference type="Proteomes" id="UP000031620">
    <property type="component" value="Chromosome"/>
</dbReference>
<proteinExistence type="inferred from homology"/>
<evidence type="ECO:0000256" key="2">
    <source>
        <dbReference type="ARBA" id="ARBA00022475"/>
    </source>
</evidence>
<dbReference type="EMBL" id="AP014680">
    <property type="protein sequence ID" value="BAP85287.1"/>
    <property type="molecule type" value="Genomic_DNA"/>
</dbReference>
<dbReference type="HOGENOM" id="CLU_000604_8_0_9"/>
<keyword evidence="3 7" id="KW-0812">Transmembrane</keyword>
<evidence type="ECO:0000313" key="11">
    <source>
        <dbReference type="Proteomes" id="UP000031620"/>
    </source>
</evidence>
<evidence type="ECO:0000256" key="1">
    <source>
        <dbReference type="ARBA" id="ARBA00004651"/>
    </source>
</evidence>
<keyword evidence="4 7" id="KW-1133">Transmembrane helix</keyword>
<feature type="domain" description="MacB-like periplasmic core" evidence="9">
    <location>
        <begin position="23"/>
        <end position="226"/>
    </location>
</feature>
<evidence type="ECO:0000256" key="3">
    <source>
        <dbReference type="ARBA" id="ARBA00022692"/>
    </source>
</evidence>
<evidence type="ECO:0000313" key="10">
    <source>
        <dbReference type="EMBL" id="BAP85287.1"/>
    </source>
</evidence>
<dbReference type="GO" id="GO:0005886">
    <property type="term" value="C:plasma membrane"/>
    <property type="evidence" value="ECO:0007669"/>
    <property type="project" value="UniProtKB-SubCell"/>
</dbReference>
<gene>
    <name evidence="10" type="ORF">LOOC260_107470</name>
</gene>
<dbReference type="KEGG" id="lho:LOOC260_107470"/>
<dbReference type="STRING" id="1291742.LOOC260_107470"/>
<comment type="similarity">
    <text evidence="6">Belongs to the ABC-4 integral membrane protein family.</text>
</comment>
<dbReference type="InterPro" id="IPR050250">
    <property type="entry name" value="Macrolide_Exporter_MacB"/>
</dbReference>
<feature type="transmembrane region" description="Helical" evidence="7">
    <location>
        <begin position="261"/>
        <end position="281"/>
    </location>
</feature>
<organism evidence="10 11">
    <name type="scientific">Paucilactobacillus hokkaidonensis JCM 18461</name>
    <dbReference type="NCBI Taxonomy" id="1291742"/>
    <lineage>
        <taxon>Bacteria</taxon>
        <taxon>Bacillati</taxon>
        <taxon>Bacillota</taxon>
        <taxon>Bacilli</taxon>
        <taxon>Lactobacillales</taxon>
        <taxon>Lactobacillaceae</taxon>
        <taxon>Paucilactobacillus</taxon>
    </lineage>
</organism>
<feature type="transmembrane region" description="Helical" evidence="7">
    <location>
        <begin position="21"/>
        <end position="44"/>
    </location>
</feature>
<feature type="domain" description="ABC3 transporter permease C-terminal" evidence="8">
    <location>
        <begin position="267"/>
        <end position="379"/>
    </location>
</feature>
<evidence type="ECO:0000259" key="9">
    <source>
        <dbReference type="Pfam" id="PF12704"/>
    </source>
</evidence>
<comment type="subcellular location">
    <subcellularLocation>
        <location evidence="1">Cell membrane</location>
        <topology evidence="1">Multi-pass membrane protein</topology>
    </subcellularLocation>
</comment>
<sequence>MKYFLRNRIKTLLAFPKQNGAVLISVIVAMISVLAIIATGNGMADGIANQLKPASTKKISFLYSNKDGNSGNLTSEDIACLRSMKEVRKVTISSDTDSANQNIDFNNSQQQATVGNINRFNNLKMVGSHKKLTDNNSSNVWINRGASWIRPSEYKGLLGKKVLIGDQEFNVAGVYQTSLLDGGDLPDVILPATTFHQLGLKVPHDELDIHFQLNKGEKLPTLEDKILHRLTNFSAAGGAGDFLVLDDTMLSSSMHKLVKHISTFIVFISSMSLIVSGLSILNNSYANIAMRSPEIALRRVLGASQKKIRNQFIAESILLLLTGVIIGGVGAKLVVTVLAMFKVKVSLDLFQICMVGLVPLCIGFIASVGPANIAGKKNITTLLRTEYS</sequence>